<feature type="region of interest" description="Disordered" evidence="1">
    <location>
        <begin position="117"/>
        <end position="169"/>
    </location>
</feature>
<dbReference type="STRING" id="444158.MmarC6_0081"/>
<proteinExistence type="predicted"/>
<protein>
    <submittedName>
        <fullName evidence="2">Uncharacterized protein</fullName>
    </submittedName>
</protein>
<dbReference type="HOGENOM" id="CLU_1574968_0_0_2"/>
<feature type="compositionally biased region" description="Basic and acidic residues" evidence="1">
    <location>
        <begin position="127"/>
        <end position="138"/>
    </location>
</feature>
<gene>
    <name evidence="2" type="ordered locus">MmarC6_0081</name>
</gene>
<dbReference type="EMBL" id="CP000867">
    <property type="protein sequence ID" value="ABX00905.1"/>
    <property type="molecule type" value="Genomic_DNA"/>
</dbReference>
<sequence>MVKAKTVEKPKIKIKRDLVIEYRKKITETVQKYMNYEKLETADPVIGETQVKEFVKNKTLMDFECNLLGQEGLVSLYTGITIDEVKEKYEDMDEFEEVYGKAKEELGADNATTFLKQRYPHLFPKAPEPEPKKEESGKEVLQSDESGQSDKDKDNPGPGSEGNVEGDPR</sequence>
<dbReference type="KEGG" id="mmx:MmarC6_0081"/>
<reference evidence="2" key="1">
    <citation type="submission" date="2007-10" db="EMBL/GenBank/DDBJ databases">
        <title>Complete sequence of Methanococcus maripaludis C6.</title>
        <authorList>
            <consortium name="US DOE Joint Genome Institute"/>
            <person name="Copeland A."/>
            <person name="Lucas S."/>
            <person name="Lapidus A."/>
            <person name="Barry K."/>
            <person name="Glavina del Rio T."/>
            <person name="Dalin E."/>
            <person name="Tice H."/>
            <person name="Pitluck S."/>
            <person name="Clum A."/>
            <person name="Schmutz J."/>
            <person name="Larimer F."/>
            <person name="Land M."/>
            <person name="Hauser L."/>
            <person name="Kyrpides N."/>
            <person name="Mikhailova N."/>
            <person name="Sieprawska-Lupa M."/>
            <person name="Whitman W.B."/>
            <person name="Richardson P."/>
        </authorList>
    </citation>
    <scope>NUCLEOTIDE SEQUENCE [LARGE SCALE GENOMIC DNA]</scope>
    <source>
        <strain evidence="2">C6</strain>
    </source>
</reference>
<accession>A9A7F7</accession>
<name>A9A7F7_METM6</name>
<evidence type="ECO:0000256" key="1">
    <source>
        <dbReference type="SAM" id="MobiDB-lite"/>
    </source>
</evidence>
<organism evidence="2">
    <name type="scientific">Methanococcus maripaludis (strain C6 / ATCC BAA-1332)</name>
    <dbReference type="NCBI Taxonomy" id="444158"/>
    <lineage>
        <taxon>Archaea</taxon>
        <taxon>Methanobacteriati</taxon>
        <taxon>Methanobacteriota</taxon>
        <taxon>Methanomada group</taxon>
        <taxon>Methanococci</taxon>
        <taxon>Methanococcales</taxon>
        <taxon>Methanococcaceae</taxon>
        <taxon>Methanococcus</taxon>
    </lineage>
</organism>
<dbReference type="AlphaFoldDB" id="A9A7F7"/>
<evidence type="ECO:0000313" key="2">
    <source>
        <dbReference type="EMBL" id="ABX00905.1"/>
    </source>
</evidence>